<name>A0A2I1GVN7_9GLOM</name>
<dbReference type="EMBL" id="LLXI01000906">
    <property type="protein sequence ID" value="PKY50676.1"/>
    <property type="molecule type" value="Genomic_DNA"/>
</dbReference>
<comment type="caution">
    <text evidence="2">The sequence shown here is derived from an EMBL/GenBank/DDBJ whole genome shotgun (WGS) entry which is preliminary data.</text>
</comment>
<dbReference type="VEuPathDB" id="FungiDB:RhiirA1_393958"/>
<dbReference type="VEuPathDB" id="FungiDB:FUN_004663"/>
<protein>
    <submittedName>
        <fullName evidence="2">Uncharacterized protein</fullName>
    </submittedName>
</protein>
<feature type="compositionally biased region" description="Acidic residues" evidence="1">
    <location>
        <begin position="238"/>
        <end position="256"/>
    </location>
</feature>
<dbReference type="AlphaFoldDB" id="A0A2I1GVN7"/>
<organism evidence="2 3">
    <name type="scientific">Rhizophagus irregularis</name>
    <dbReference type="NCBI Taxonomy" id="588596"/>
    <lineage>
        <taxon>Eukaryota</taxon>
        <taxon>Fungi</taxon>
        <taxon>Fungi incertae sedis</taxon>
        <taxon>Mucoromycota</taxon>
        <taxon>Glomeromycotina</taxon>
        <taxon>Glomeromycetes</taxon>
        <taxon>Glomerales</taxon>
        <taxon>Glomeraceae</taxon>
        <taxon>Rhizophagus</taxon>
    </lineage>
</organism>
<dbReference type="VEuPathDB" id="FungiDB:RhiirFUN_023766"/>
<evidence type="ECO:0000313" key="2">
    <source>
        <dbReference type="EMBL" id="PKY50676.1"/>
    </source>
</evidence>
<sequence>MTSSMHLYPYRKSILGETEKSKAPNEEEVVDLIKNWRLRDEAEDSNTDYFKKQSKILKKDNVVPEEVVEIIKEYQAEKTTYVRLNDSANEKEIRNKMDEVKEIFYETSNGMEWEKITIEAVEEMKEELKIKGMEMFNQWMQKENNFLLLRKKIISLAEQNEFQLEYTTLNNDFTKRLKDENRYQDEKEVGDKRPILESPSLSSRKTWSLKDIKNNPQVQREYRREMEGSGFTFSTPLIEDEGEEEEEDQDDEEEENAKELLENKMASPSSKKEGKKKNKRKKKKKQK</sequence>
<evidence type="ECO:0000256" key="1">
    <source>
        <dbReference type="SAM" id="MobiDB-lite"/>
    </source>
</evidence>
<accession>A0A2I1GVN7</accession>
<evidence type="ECO:0000313" key="3">
    <source>
        <dbReference type="Proteomes" id="UP000234323"/>
    </source>
</evidence>
<gene>
    <name evidence="2" type="ORF">RhiirA4_467270</name>
</gene>
<reference evidence="2 3" key="1">
    <citation type="submission" date="2015-10" db="EMBL/GenBank/DDBJ databases">
        <title>Genome analyses suggest a sexual origin of heterokaryosis in a supposedly ancient asexual fungus.</title>
        <authorList>
            <person name="Ropars J."/>
            <person name="Sedzielewska K."/>
            <person name="Noel J."/>
            <person name="Charron P."/>
            <person name="Farinelli L."/>
            <person name="Marton T."/>
            <person name="Kruger M."/>
            <person name="Pelin A."/>
            <person name="Brachmann A."/>
            <person name="Corradi N."/>
        </authorList>
    </citation>
    <scope>NUCLEOTIDE SEQUENCE [LARGE SCALE GENOMIC DNA]</scope>
    <source>
        <strain evidence="2 3">A4</strain>
    </source>
</reference>
<dbReference type="VEuPathDB" id="FungiDB:FUN_005991"/>
<dbReference type="Proteomes" id="UP000234323">
    <property type="component" value="Unassembled WGS sequence"/>
</dbReference>
<proteinExistence type="predicted"/>
<keyword evidence="3" id="KW-1185">Reference proteome</keyword>
<feature type="compositionally biased region" description="Basic residues" evidence="1">
    <location>
        <begin position="273"/>
        <end position="287"/>
    </location>
</feature>
<feature type="region of interest" description="Disordered" evidence="1">
    <location>
        <begin position="217"/>
        <end position="287"/>
    </location>
</feature>